<gene>
    <name evidence="1" type="ORF">O3P69_018670</name>
</gene>
<keyword evidence="2" id="KW-1185">Reference proteome</keyword>
<organism evidence="1 2">
    <name type="scientific">Scylla paramamosain</name>
    <name type="common">Mud crab</name>
    <dbReference type="NCBI Taxonomy" id="85552"/>
    <lineage>
        <taxon>Eukaryota</taxon>
        <taxon>Metazoa</taxon>
        <taxon>Ecdysozoa</taxon>
        <taxon>Arthropoda</taxon>
        <taxon>Crustacea</taxon>
        <taxon>Multicrustacea</taxon>
        <taxon>Malacostraca</taxon>
        <taxon>Eumalacostraca</taxon>
        <taxon>Eucarida</taxon>
        <taxon>Decapoda</taxon>
        <taxon>Pleocyemata</taxon>
        <taxon>Brachyura</taxon>
        <taxon>Eubrachyura</taxon>
        <taxon>Portunoidea</taxon>
        <taxon>Portunidae</taxon>
        <taxon>Portuninae</taxon>
        <taxon>Scylla</taxon>
    </lineage>
</organism>
<proteinExistence type="predicted"/>
<dbReference type="Gene3D" id="3.30.420.10">
    <property type="entry name" value="Ribonuclease H-like superfamily/Ribonuclease H"/>
    <property type="match status" value="1"/>
</dbReference>
<dbReference type="GO" id="GO:0003676">
    <property type="term" value="F:nucleic acid binding"/>
    <property type="evidence" value="ECO:0007669"/>
    <property type="project" value="InterPro"/>
</dbReference>
<name>A0AAW0SGQ9_SCYPA</name>
<comment type="caution">
    <text evidence="1">The sequence shown here is derived from an EMBL/GenBank/DDBJ whole genome shotgun (WGS) entry which is preliminary data.</text>
</comment>
<evidence type="ECO:0008006" key="3">
    <source>
        <dbReference type="Google" id="ProtNLM"/>
    </source>
</evidence>
<protein>
    <recommendedName>
        <fullName evidence="3">Transposase</fullName>
    </recommendedName>
</protein>
<dbReference type="PANTHER" id="PTHR47326">
    <property type="entry name" value="TRANSPOSABLE ELEMENT TC3 TRANSPOSASE-LIKE PROTEIN"/>
    <property type="match status" value="1"/>
</dbReference>
<accession>A0AAW0SGQ9</accession>
<evidence type="ECO:0000313" key="1">
    <source>
        <dbReference type="EMBL" id="KAK8374328.1"/>
    </source>
</evidence>
<dbReference type="Proteomes" id="UP001487740">
    <property type="component" value="Unassembled WGS sequence"/>
</dbReference>
<evidence type="ECO:0000313" key="2">
    <source>
        <dbReference type="Proteomes" id="UP001487740"/>
    </source>
</evidence>
<dbReference type="AlphaFoldDB" id="A0AAW0SGQ9"/>
<dbReference type="PANTHER" id="PTHR47326:SF1">
    <property type="entry name" value="HTH PSQ-TYPE DOMAIN-CONTAINING PROTEIN"/>
    <property type="match status" value="1"/>
</dbReference>
<dbReference type="EMBL" id="JARAKH010000438">
    <property type="protein sequence ID" value="KAK8374328.1"/>
    <property type="molecule type" value="Genomic_DNA"/>
</dbReference>
<sequence>MNGGEGRELVSCGACLVCSISLTFKQVLDYSDTHTGYSPIYVPRVITLRPRKVPLRLVATGPLLTSAMGPLSAGWPQRGHSRSKISELLKVTEQLVRTVRRELISSDYDCEGAAERKHHSRRSDTARDAEFVTQLRAMVDEDPSRSMRSIARELQVSEGTGLRSTEVYTEVVQTHVKPWIEEVAAGRPYVWQQGSAPCHTSRKSQKWLSDNFFDFVAPDVWPPNSPDLNPMDYFVWGAVERGTNRTPCKRRVEDVIDAKGEFIE</sequence>
<dbReference type="InterPro" id="IPR036397">
    <property type="entry name" value="RNaseH_sf"/>
</dbReference>
<reference evidence="1 2" key="1">
    <citation type="submission" date="2023-03" db="EMBL/GenBank/DDBJ databases">
        <title>High-quality genome of Scylla paramamosain provides insights in environmental adaptation.</title>
        <authorList>
            <person name="Zhang L."/>
        </authorList>
    </citation>
    <scope>NUCLEOTIDE SEQUENCE [LARGE SCALE GENOMIC DNA]</scope>
    <source>
        <strain evidence="1">LZ_2023a</strain>
        <tissue evidence="1">Muscle</tissue>
    </source>
</reference>